<sequence length="109" mass="12207">MVLQVTLHQLRFGRDHGIADCFRNEFDLTQKLLIAPDFTEGATALLVDRRPPIWSPSSLAGLSEDIMRERFYATKAPLQMTLLNTVNFIAYPNQRGQASGAEGNLRGNM</sequence>
<evidence type="ECO:0000313" key="2">
    <source>
        <dbReference type="EMBL" id="RKP07390.1"/>
    </source>
</evidence>
<dbReference type="Gene3D" id="3.90.226.10">
    <property type="entry name" value="2-enoyl-CoA Hydratase, Chain A, domain 1"/>
    <property type="match status" value="1"/>
</dbReference>
<feature type="domain" description="Enoyl-CoA hydratase/isomerase" evidence="1">
    <location>
        <begin position="3"/>
        <end position="70"/>
    </location>
</feature>
<dbReference type="EMBL" id="KZ992726">
    <property type="protein sequence ID" value="RKP07390.1"/>
    <property type="molecule type" value="Genomic_DNA"/>
</dbReference>
<accession>A0A4P9XQ43</accession>
<protein>
    <recommendedName>
        <fullName evidence="1">Enoyl-CoA hydratase/isomerase domain-containing protein</fullName>
    </recommendedName>
</protein>
<reference evidence="3" key="1">
    <citation type="journal article" date="2018" name="Nat. Microbiol.">
        <title>Leveraging single-cell genomics to expand the fungal tree of life.</title>
        <authorList>
            <person name="Ahrendt S.R."/>
            <person name="Quandt C.A."/>
            <person name="Ciobanu D."/>
            <person name="Clum A."/>
            <person name="Salamov A."/>
            <person name="Andreopoulos B."/>
            <person name="Cheng J.F."/>
            <person name="Woyke T."/>
            <person name="Pelin A."/>
            <person name="Henrissat B."/>
            <person name="Reynolds N.K."/>
            <person name="Benny G.L."/>
            <person name="Smith M.E."/>
            <person name="James T.Y."/>
            <person name="Grigoriev I.V."/>
        </authorList>
    </citation>
    <scope>NUCLEOTIDE SEQUENCE [LARGE SCALE GENOMIC DNA]</scope>
    <source>
        <strain evidence="3">RSA 1356</strain>
    </source>
</reference>
<evidence type="ECO:0000259" key="1">
    <source>
        <dbReference type="Pfam" id="PF16113"/>
    </source>
</evidence>
<organism evidence="2 3">
    <name type="scientific">Thamnocephalis sphaerospora</name>
    <dbReference type="NCBI Taxonomy" id="78915"/>
    <lineage>
        <taxon>Eukaryota</taxon>
        <taxon>Fungi</taxon>
        <taxon>Fungi incertae sedis</taxon>
        <taxon>Zoopagomycota</taxon>
        <taxon>Zoopagomycotina</taxon>
        <taxon>Zoopagomycetes</taxon>
        <taxon>Zoopagales</taxon>
        <taxon>Sigmoideomycetaceae</taxon>
        <taxon>Thamnocephalis</taxon>
    </lineage>
</organism>
<dbReference type="AlphaFoldDB" id="A0A4P9XQ43"/>
<dbReference type="SUPFAM" id="SSF52096">
    <property type="entry name" value="ClpP/crotonase"/>
    <property type="match status" value="1"/>
</dbReference>
<evidence type="ECO:0000313" key="3">
    <source>
        <dbReference type="Proteomes" id="UP000271241"/>
    </source>
</evidence>
<dbReference type="InterPro" id="IPR029045">
    <property type="entry name" value="ClpP/crotonase-like_dom_sf"/>
</dbReference>
<gene>
    <name evidence="2" type="ORF">THASP1DRAFT_30785</name>
</gene>
<dbReference type="InterPro" id="IPR045004">
    <property type="entry name" value="ECH_dom"/>
</dbReference>
<keyword evidence="3" id="KW-1185">Reference proteome</keyword>
<dbReference type="Proteomes" id="UP000271241">
    <property type="component" value="Unassembled WGS sequence"/>
</dbReference>
<proteinExistence type="predicted"/>
<dbReference type="Pfam" id="PF16113">
    <property type="entry name" value="ECH_2"/>
    <property type="match status" value="1"/>
</dbReference>
<name>A0A4P9XQ43_9FUNG</name>
<dbReference type="OrthoDB" id="1737613at2759"/>
<dbReference type="STRING" id="78915.A0A4P9XQ43"/>